<sequence length="121" mass="13610">MAQQEDGWPGLRLMNARVGLAGNHHDLSALFSFNTLRTHSPSSFTESSSDLDTELQCCLNRLPKRTRRSDGEHVQDGDLLIIIIIQRSCLGQTNRGIRRCCNIQSVYCQVSELHLIESIKS</sequence>
<organism evidence="1 2">
    <name type="scientific">Cucurbita maxima</name>
    <name type="common">Pumpkin</name>
    <name type="synonym">Winter squash</name>
    <dbReference type="NCBI Taxonomy" id="3661"/>
    <lineage>
        <taxon>Eukaryota</taxon>
        <taxon>Viridiplantae</taxon>
        <taxon>Streptophyta</taxon>
        <taxon>Embryophyta</taxon>
        <taxon>Tracheophyta</taxon>
        <taxon>Spermatophyta</taxon>
        <taxon>Magnoliopsida</taxon>
        <taxon>eudicotyledons</taxon>
        <taxon>Gunneridae</taxon>
        <taxon>Pentapetalae</taxon>
        <taxon>rosids</taxon>
        <taxon>fabids</taxon>
        <taxon>Cucurbitales</taxon>
        <taxon>Cucurbitaceae</taxon>
        <taxon>Cucurbiteae</taxon>
        <taxon>Cucurbita</taxon>
    </lineage>
</organism>
<evidence type="ECO:0000313" key="3">
    <source>
        <dbReference type="RefSeq" id="XP_022971576.1"/>
    </source>
</evidence>
<gene>
    <name evidence="2 3" type="primary">LOC111470251</name>
</gene>
<proteinExistence type="predicted"/>
<dbReference type="AlphaFoldDB" id="A0A6J1I8Y9"/>
<evidence type="ECO:0000313" key="1">
    <source>
        <dbReference type="Proteomes" id="UP000504608"/>
    </source>
</evidence>
<dbReference type="KEGG" id="cmax:111470251"/>
<evidence type="ECO:0000313" key="2">
    <source>
        <dbReference type="RefSeq" id="XP_022971574.1"/>
    </source>
</evidence>
<protein>
    <submittedName>
        <fullName evidence="2 3">Uncharacterized protein LOC111470251 isoform X1</fullName>
    </submittedName>
</protein>
<dbReference type="RefSeq" id="XP_022971574.1">
    <property type="nucleotide sequence ID" value="XM_023115806.1"/>
</dbReference>
<reference evidence="2 3" key="1">
    <citation type="submission" date="2025-04" db="UniProtKB">
        <authorList>
            <consortium name="RefSeq"/>
        </authorList>
    </citation>
    <scope>IDENTIFICATION</scope>
    <source>
        <tissue evidence="2 3">Young leaves</tissue>
    </source>
</reference>
<dbReference type="Proteomes" id="UP000504608">
    <property type="component" value="Unplaced"/>
</dbReference>
<keyword evidence="1" id="KW-1185">Reference proteome</keyword>
<dbReference type="GeneID" id="111470251"/>
<accession>A0A6J1I8Y9</accession>
<name>A0A6J1I8Y9_CUCMA</name>
<dbReference type="RefSeq" id="XP_022971576.1">
    <property type="nucleotide sequence ID" value="XM_023115808.1"/>
</dbReference>